<feature type="compositionally biased region" description="Basic and acidic residues" evidence="1">
    <location>
        <begin position="90"/>
        <end position="107"/>
    </location>
</feature>
<gene>
    <name evidence="2" type="ORF">GCM10010218_33030</name>
</gene>
<evidence type="ECO:0000313" key="2">
    <source>
        <dbReference type="EMBL" id="GHF49223.1"/>
    </source>
</evidence>
<feature type="region of interest" description="Disordered" evidence="1">
    <location>
        <begin position="78"/>
        <end position="107"/>
    </location>
</feature>
<accession>A0A919B4N6</accession>
<protein>
    <submittedName>
        <fullName evidence="2">Uncharacterized protein</fullName>
    </submittedName>
</protein>
<sequence>MIARETASIGCGVPGTPFGSGLRLATEFTVHEESAAWQAGIDEIRSELVQEVLIPSFFEVGYVESVTSLARLSVPATGRPTAGCPAVTPGDRRIFTVPPTDRRGGTT</sequence>
<evidence type="ECO:0000256" key="1">
    <source>
        <dbReference type="SAM" id="MobiDB-lite"/>
    </source>
</evidence>
<organism evidence="2 3">
    <name type="scientific">Streptomyces mashuensis</name>
    <dbReference type="NCBI Taxonomy" id="33904"/>
    <lineage>
        <taxon>Bacteria</taxon>
        <taxon>Bacillati</taxon>
        <taxon>Actinomycetota</taxon>
        <taxon>Actinomycetes</taxon>
        <taxon>Kitasatosporales</taxon>
        <taxon>Streptomycetaceae</taxon>
        <taxon>Streptomyces</taxon>
    </lineage>
</organism>
<evidence type="ECO:0000313" key="3">
    <source>
        <dbReference type="Proteomes" id="UP000638313"/>
    </source>
</evidence>
<dbReference type="Proteomes" id="UP000638313">
    <property type="component" value="Unassembled WGS sequence"/>
</dbReference>
<dbReference type="AlphaFoldDB" id="A0A919B4N6"/>
<name>A0A919B4N6_9ACTN</name>
<proteinExistence type="predicted"/>
<comment type="caution">
    <text evidence="2">The sequence shown here is derived from an EMBL/GenBank/DDBJ whole genome shotgun (WGS) entry which is preliminary data.</text>
</comment>
<dbReference type="EMBL" id="BNBD01000006">
    <property type="protein sequence ID" value="GHF49223.1"/>
    <property type="molecule type" value="Genomic_DNA"/>
</dbReference>
<reference evidence="2" key="2">
    <citation type="submission" date="2020-09" db="EMBL/GenBank/DDBJ databases">
        <authorList>
            <person name="Sun Q."/>
            <person name="Ohkuma M."/>
        </authorList>
    </citation>
    <scope>NUCLEOTIDE SEQUENCE</scope>
    <source>
        <strain evidence="2">JCM 4059</strain>
    </source>
</reference>
<reference evidence="2" key="1">
    <citation type="journal article" date="2014" name="Int. J. Syst. Evol. Microbiol.">
        <title>Complete genome sequence of Corynebacterium casei LMG S-19264T (=DSM 44701T), isolated from a smear-ripened cheese.</title>
        <authorList>
            <consortium name="US DOE Joint Genome Institute (JGI-PGF)"/>
            <person name="Walter F."/>
            <person name="Albersmeier A."/>
            <person name="Kalinowski J."/>
            <person name="Ruckert C."/>
        </authorList>
    </citation>
    <scope>NUCLEOTIDE SEQUENCE</scope>
    <source>
        <strain evidence="2">JCM 4059</strain>
    </source>
</reference>
<keyword evidence="3" id="KW-1185">Reference proteome</keyword>